<evidence type="ECO:0000313" key="1">
    <source>
        <dbReference type="EMBL" id="KZD12273.1"/>
    </source>
</evidence>
<organism evidence="1 2">
    <name type="scientific">Oceanibaculum pacificum</name>
    <dbReference type="NCBI Taxonomy" id="580166"/>
    <lineage>
        <taxon>Bacteria</taxon>
        <taxon>Pseudomonadati</taxon>
        <taxon>Pseudomonadota</taxon>
        <taxon>Alphaproteobacteria</taxon>
        <taxon>Rhodospirillales</taxon>
        <taxon>Oceanibaculaceae</taxon>
        <taxon>Oceanibaculum</taxon>
    </lineage>
</organism>
<evidence type="ECO:0000313" key="2">
    <source>
        <dbReference type="Proteomes" id="UP000076400"/>
    </source>
</evidence>
<name>A0A154WFG2_9PROT</name>
<dbReference type="AlphaFoldDB" id="A0A154WFG2"/>
<keyword evidence="2" id="KW-1185">Reference proteome</keyword>
<dbReference type="RefSeq" id="WP_067552787.1">
    <property type="nucleotide sequence ID" value="NZ_LPXN01000038.1"/>
</dbReference>
<gene>
    <name evidence="1" type="ORF">AUP43_16880</name>
</gene>
<proteinExistence type="predicted"/>
<dbReference type="EMBL" id="LPXN01000038">
    <property type="protein sequence ID" value="KZD12273.1"/>
    <property type="molecule type" value="Genomic_DNA"/>
</dbReference>
<dbReference type="PROSITE" id="PS51257">
    <property type="entry name" value="PROKAR_LIPOPROTEIN"/>
    <property type="match status" value="1"/>
</dbReference>
<accession>A0A154WFG2</accession>
<dbReference type="Proteomes" id="UP000076400">
    <property type="component" value="Unassembled WGS sequence"/>
</dbReference>
<reference evidence="1 2" key="1">
    <citation type="submission" date="2015-12" db="EMBL/GenBank/DDBJ databases">
        <title>Genome sequence of Oceanibaculum pacificum MCCC 1A02656.</title>
        <authorList>
            <person name="Lu L."/>
            <person name="Lai Q."/>
            <person name="Shao Z."/>
            <person name="Qian P."/>
        </authorList>
    </citation>
    <scope>NUCLEOTIDE SEQUENCE [LARGE SCALE GENOMIC DNA]</scope>
    <source>
        <strain evidence="1 2">MCCC 1A02656</strain>
    </source>
</reference>
<sequence>MSGIRATGLRRWAVTAGVGLLLAGCAADGFSSNPVERSFTWFSYLGGDDIRAACAPGGAERYRFVYNAEADKQIRTYDIALNDTGGAMESNVLTEANLSNLSVRDPLRPWRGNNERTVLTPQDVSAIRAALAQSGFDQPAPRGAYLRSDDFYWTVSACRDGRFHFNAYSRKMPQFERISFDEALFGIDPLTKTVPVNPPRELNLPPFGAASSQARIDSGSYASGPYMVQVASDGMGLKKGLF</sequence>
<comment type="caution">
    <text evidence="1">The sequence shown here is derived from an EMBL/GenBank/DDBJ whole genome shotgun (WGS) entry which is preliminary data.</text>
</comment>
<protein>
    <recommendedName>
        <fullName evidence="3">Lipoprotein</fullName>
    </recommendedName>
</protein>
<evidence type="ECO:0008006" key="3">
    <source>
        <dbReference type="Google" id="ProtNLM"/>
    </source>
</evidence>
<dbReference type="OrthoDB" id="7341703at2"/>